<dbReference type="AlphaFoldDB" id="A0A4R8L438"/>
<evidence type="ECO:0000313" key="7">
    <source>
        <dbReference type="Proteomes" id="UP000295509"/>
    </source>
</evidence>
<keyword evidence="2" id="KW-0813">Transport</keyword>
<gene>
    <name evidence="6" type="ORF">BX592_1402</name>
</gene>
<keyword evidence="7" id="KW-1185">Reference proteome</keyword>
<evidence type="ECO:0000259" key="5">
    <source>
        <dbReference type="Pfam" id="PF13458"/>
    </source>
</evidence>
<feature type="domain" description="Leucine-binding protein" evidence="5">
    <location>
        <begin position="86"/>
        <end position="424"/>
    </location>
</feature>
<evidence type="ECO:0000256" key="2">
    <source>
        <dbReference type="ARBA" id="ARBA00022448"/>
    </source>
</evidence>
<evidence type="ECO:0000256" key="3">
    <source>
        <dbReference type="ARBA" id="ARBA00022729"/>
    </source>
</evidence>
<evidence type="ECO:0000256" key="1">
    <source>
        <dbReference type="ARBA" id="ARBA00010062"/>
    </source>
</evidence>
<dbReference type="PANTHER" id="PTHR47151:SF2">
    <property type="entry name" value="AMINO ACID BINDING PROTEIN"/>
    <property type="match status" value="1"/>
</dbReference>
<comment type="caution">
    <text evidence="6">The sequence shown here is derived from an EMBL/GenBank/DDBJ whole genome shotgun (WGS) entry which is preliminary data.</text>
</comment>
<dbReference type="CDD" id="cd06342">
    <property type="entry name" value="PBP1_ABC_LIVBP-like"/>
    <property type="match status" value="1"/>
</dbReference>
<sequence>MRAFLRLQALRNIGFSKAQETYLMHVKFAFAVSIAAAVVMSTGCSRKNDGEASTAASAAATASAATTSASGTDGGASGGGTPATVVKIGHAAPLTGPIAHLGKDNENGARLAVEEINAQGLTIDGRKIQLELDAQDDAGDPKTGTQVAQRLVDDHVVAVVGHLNSGVSIPASKIYSDAGIVQISPSSTNPAYTQQGFKTTYRVVATDAQQGPALANYATKTLNAKRIAVVDDATAYGKGLADEFAKTAQASGATIVAREATNDRATDFRAILTRIKSVQPDVIMYGGMDATGGPFTKQAAALGIRAKILGGDGVCTDKVEELAGQAVQNLVCSEAGLALSKMERGADFEKKYTDRFHTPVQIYAPFTYDAVYVIVDAMKRANSIDAPKVLAAMPSTDYNGVIGHIAFDDKGDLKEGAITLYDFKDGRKTVLDVVKM</sequence>
<dbReference type="InterPro" id="IPR000709">
    <property type="entry name" value="Leu_Ile_Val-bd"/>
</dbReference>
<keyword evidence="4" id="KW-0029">Amino-acid transport</keyword>
<name>A0A4R8L438_9BURK</name>
<dbReference type="Pfam" id="PF13458">
    <property type="entry name" value="Peripla_BP_6"/>
    <property type="match status" value="1"/>
</dbReference>
<protein>
    <submittedName>
        <fullName evidence="6">Amino acid/amide ABC transporter substrate-binding protein (HAAT family)</fullName>
    </submittedName>
</protein>
<dbReference type="SUPFAM" id="SSF53822">
    <property type="entry name" value="Periplasmic binding protein-like I"/>
    <property type="match status" value="1"/>
</dbReference>
<keyword evidence="3" id="KW-0732">Signal</keyword>
<dbReference type="EMBL" id="SORE01000040">
    <property type="protein sequence ID" value="TDY37253.1"/>
    <property type="molecule type" value="Genomic_DNA"/>
</dbReference>
<dbReference type="GO" id="GO:0006865">
    <property type="term" value="P:amino acid transport"/>
    <property type="evidence" value="ECO:0007669"/>
    <property type="project" value="UniProtKB-KW"/>
</dbReference>
<dbReference type="InterPro" id="IPR028081">
    <property type="entry name" value="Leu-bd"/>
</dbReference>
<dbReference type="Gene3D" id="3.40.50.2300">
    <property type="match status" value="2"/>
</dbReference>
<reference evidence="6 7" key="1">
    <citation type="submission" date="2019-03" db="EMBL/GenBank/DDBJ databases">
        <title>Genomic Encyclopedia of Type Strains, Phase III (KMG-III): the genomes of soil and plant-associated and newly described type strains.</title>
        <authorList>
            <person name="Whitman W."/>
        </authorList>
    </citation>
    <scope>NUCLEOTIDE SEQUENCE [LARGE SCALE GENOMIC DNA]</scope>
    <source>
        <strain evidence="6 7">LMG 29544</strain>
    </source>
</reference>
<dbReference type="PRINTS" id="PR00337">
    <property type="entry name" value="LEUILEVALBP"/>
</dbReference>
<dbReference type="Proteomes" id="UP000295509">
    <property type="component" value="Unassembled WGS sequence"/>
</dbReference>
<comment type="similarity">
    <text evidence="1">Belongs to the leucine-binding protein family.</text>
</comment>
<evidence type="ECO:0000313" key="6">
    <source>
        <dbReference type="EMBL" id="TDY37253.1"/>
    </source>
</evidence>
<dbReference type="PANTHER" id="PTHR47151">
    <property type="entry name" value="LEU/ILE/VAL-BINDING ABC TRANSPORTER SUBUNIT"/>
    <property type="match status" value="1"/>
</dbReference>
<evidence type="ECO:0000256" key="4">
    <source>
        <dbReference type="ARBA" id="ARBA00022970"/>
    </source>
</evidence>
<dbReference type="InterPro" id="IPR028082">
    <property type="entry name" value="Peripla_BP_I"/>
</dbReference>
<accession>A0A4R8L438</accession>
<proteinExistence type="inferred from homology"/>
<organism evidence="6 7">
    <name type="scientific">Paraburkholderia rhizosphaerae</name>
    <dbReference type="NCBI Taxonomy" id="480658"/>
    <lineage>
        <taxon>Bacteria</taxon>
        <taxon>Pseudomonadati</taxon>
        <taxon>Pseudomonadota</taxon>
        <taxon>Betaproteobacteria</taxon>
        <taxon>Burkholderiales</taxon>
        <taxon>Burkholderiaceae</taxon>
        <taxon>Paraburkholderia</taxon>
    </lineage>
</organism>